<accession>A6YFP9</accession>
<reference evidence="1" key="1">
    <citation type="journal article" date="2008" name="Plasmid">
        <title>Comparative analysis of eight Arthrobacter plasmids.</title>
        <authorList>
            <person name="Jerke K."/>
            <person name="Nakatsu C.H."/>
            <person name="Beasley F."/>
            <person name="Konopka A."/>
        </authorList>
    </citation>
    <scope>NUCLEOTIDE SEQUENCE</scope>
    <source>
        <strain evidence="1">Chr15</strain>
        <plasmid evidence="1">pChr15</plasmid>
    </source>
</reference>
<sequence>MQELVRVFVGEGTFCPGYQFQTDLTLNPVVTGLFQRALKLLIPHNYFALWMMLPCSALEGRRPVDLAETANVASLLEALDRTLAQDMRAEKP</sequence>
<dbReference type="RefSeq" id="WP_012311425.1">
    <property type="nucleotide sequence ID" value="NC_010492.1"/>
</dbReference>
<geneLocation type="plasmid" evidence="1">
    <name>pChr15</name>
</geneLocation>
<proteinExistence type="predicted"/>
<name>A6YFP9_9MICC</name>
<evidence type="ECO:0000313" key="1">
    <source>
        <dbReference type="EMBL" id="ABR67060.1"/>
    </source>
</evidence>
<dbReference type="EMBL" id="EF495212">
    <property type="protein sequence ID" value="ABR67060.1"/>
    <property type="molecule type" value="Genomic_DNA"/>
</dbReference>
<protein>
    <recommendedName>
        <fullName evidence="2">Antitoxin Xre/MbcA/ParS-like toxin-binding domain-containing protein</fullName>
    </recommendedName>
</protein>
<organism evidence="1">
    <name type="scientific">Arthrobacter sp. Chr15</name>
    <dbReference type="NCBI Taxonomy" id="447032"/>
    <lineage>
        <taxon>Bacteria</taxon>
        <taxon>Bacillati</taxon>
        <taxon>Actinomycetota</taxon>
        <taxon>Actinomycetes</taxon>
        <taxon>Micrococcales</taxon>
        <taxon>Micrococcaceae</taxon>
        <taxon>Arthrobacter</taxon>
    </lineage>
</organism>
<evidence type="ECO:0008006" key="2">
    <source>
        <dbReference type="Google" id="ProtNLM"/>
    </source>
</evidence>
<keyword evidence="1" id="KW-0614">Plasmid</keyword>
<dbReference type="AlphaFoldDB" id="A6YFP9"/>